<dbReference type="PANTHER" id="PTHR35391">
    <property type="entry name" value="C2H2-TYPE DOMAIN-CONTAINING PROTEIN-RELATED"/>
    <property type="match status" value="1"/>
</dbReference>
<evidence type="ECO:0000313" key="4">
    <source>
        <dbReference type="Proteomes" id="UP001396898"/>
    </source>
</evidence>
<dbReference type="PANTHER" id="PTHR35391:SF7">
    <property type="entry name" value="C2H2-TYPE DOMAIN-CONTAINING PROTEIN"/>
    <property type="match status" value="1"/>
</dbReference>
<feature type="region of interest" description="Disordered" evidence="1">
    <location>
        <begin position="368"/>
        <end position="389"/>
    </location>
</feature>
<feature type="compositionally biased region" description="Basic and acidic residues" evidence="1">
    <location>
        <begin position="464"/>
        <end position="476"/>
    </location>
</feature>
<comment type="caution">
    <text evidence="3">The sequence shown here is derived from an EMBL/GenBank/DDBJ whole genome shotgun (WGS) entry which is preliminary data.</text>
</comment>
<proteinExistence type="predicted"/>
<evidence type="ECO:0000259" key="2">
    <source>
        <dbReference type="Pfam" id="PF26082"/>
    </source>
</evidence>
<evidence type="ECO:0000256" key="1">
    <source>
        <dbReference type="SAM" id="MobiDB-lite"/>
    </source>
</evidence>
<feature type="compositionally biased region" description="Polar residues" evidence="1">
    <location>
        <begin position="477"/>
        <end position="486"/>
    </location>
</feature>
<name>A0ABR1RIM5_9PEZI</name>
<dbReference type="Proteomes" id="UP001396898">
    <property type="component" value="Unassembled WGS sequence"/>
</dbReference>
<feature type="region of interest" description="Disordered" evidence="1">
    <location>
        <begin position="464"/>
        <end position="486"/>
    </location>
</feature>
<protein>
    <recommendedName>
        <fullName evidence="2">Oxidoreductase acuF-like C2H2 type zinc-finger domain-containing protein</fullName>
    </recommendedName>
</protein>
<evidence type="ECO:0000313" key="3">
    <source>
        <dbReference type="EMBL" id="KAK8012968.1"/>
    </source>
</evidence>
<dbReference type="Pfam" id="PF26082">
    <property type="entry name" value="zf-C2H2_AcuF"/>
    <property type="match status" value="1"/>
</dbReference>
<dbReference type="EMBL" id="JAQQWI010000015">
    <property type="protein sequence ID" value="KAK8012968.1"/>
    <property type="molecule type" value="Genomic_DNA"/>
</dbReference>
<feature type="compositionally biased region" description="Low complexity" evidence="1">
    <location>
        <begin position="369"/>
        <end position="387"/>
    </location>
</feature>
<gene>
    <name evidence="3" type="ORF">PG991_010343</name>
</gene>
<keyword evidence="4" id="KW-1185">Reference proteome</keyword>
<feature type="domain" description="Oxidoreductase acuF-like C2H2 type zinc-finger" evidence="2">
    <location>
        <begin position="271"/>
        <end position="292"/>
    </location>
</feature>
<sequence>MAAIDTVVEGISVYAIMCSDRFQELVDGSARLNGKIHGLDERIEDERDRFEMFMKNSGAARSGRSSLQYRLREASGIRNRFVGFLQTLTRVLDVAIDVAAAMQSHETLPVMPDDIEELDGLVSNLARIITSLLKCSATIRNPHPHDRFSLSAAETDTTYFHAMDIAHIQEKFPLASSAICARLGKANSYRRQYFKYREARHVRLESGTSLANDGQSTVASSIPQALKDGDGPSNEPRFIDEDYQSESGQTMTTITIESGRLPPLPAMSERGPFECPYCYTMIAVTTSKEWEYGIYSDQVSSQKLTSLQETHTSRSSMLYMPPRRLPTEPCPLCEETIRSANSYQSHVGKHQMDLALFTLPNVDYDELLSGGSSESKSSSRSASTPADSESELAVLRIVKAGHDGIRAMFDDHFRAIEKRYRREVALRERGYVDSTIASEDIEEARIEGRNEAEERVSKISEEWSREAERRQPRIERQSSSWLTSEEPTQLTFSAPTVAGGGDLGNGNDGGGAASSDHYTIPYVVEDEDLTRDMVAREMT</sequence>
<dbReference type="InterPro" id="IPR058925">
    <property type="entry name" value="zf-C2H2_AcuF"/>
</dbReference>
<reference evidence="3 4" key="1">
    <citation type="submission" date="2023-01" db="EMBL/GenBank/DDBJ databases">
        <title>Analysis of 21 Apiospora genomes using comparative genomics revels a genus with tremendous synthesis potential of carbohydrate active enzymes and secondary metabolites.</title>
        <authorList>
            <person name="Sorensen T."/>
        </authorList>
    </citation>
    <scope>NUCLEOTIDE SEQUENCE [LARGE SCALE GENOMIC DNA]</scope>
    <source>
        <strain evidence="3 4">CBS 20057</strain>
    </source>
</reference>
<organism evidence="3 4">
    <name type="scientific">Apiospora marii</name>
    <dbReference type="NCBI Taxonomy" id="335849"/>
    <lineage>
        <taxon>Eukaryota</taxon>
        <taxon>Fungi</taxon>
        <taxon>Dikarya</taxon>
        <taxon>Ascomycota</taxon>
        <taxon>Pezizomycotina</taxon>
        <taxon>Sordariomycetes</taxon>
        <taxon>Xylariomycetidae</taxon>
        <taxon>Amphisphaeriales</taxon>
        <taxon>Apiosporaceae</taxon>
        <taxon>Apiospora</taxon>
    </lineage>
</organism>
<accession>A0ABR1RIM5</accession>